<dbReference type="Gene3D" id="1.10.287.110">
    <property type="entry name" value="DnaJ domain"/>
    <property type="match status" value="1"/>
</dbReference>
<dbReference type="CDD" id="cd06257">
    <property type="entry name" value="DnaJ"/>
    <property type="match status" value="1"/>
</dbReference>
<dbReference type="GO" id="GO:0006260">
    <property type="term" value="P:DNA replication"/>
    <property type="evidence" value="ECO:0007669"/>
    <property type="project" value="UniProtKB-KW"/>
</dbReference>
<keyword evidence="6" id="KW-1185">Reference proteome</keyword>
<organism evidence="5 6">
    <name type="scientific">Neobacillus piezotolerans</name>
    <dbReference type="NCBI Taxonomy" id="2259171"/>
    <lineage>
        <taxon>Bacteria</taxon>
        <taxon>Bacillati</taxon>
        <taxon>Bacillota</taxon>
        <taxon>Bacilli</taxon>
        <taxon>Bacillales</taxon>
        <taxon>Bacillaceae</taxon>
        <taxon>Neobacillus</taxon>
    </lineage>
</organism>
<dbReference type="InterPro" id="IPR011990">
    <property type="entry name" value="TPR-like_helical_dom_sf"/>
</dbReference>
<dbReference type="PROSITE" id="PS50005">
    <property type="entry name" value="TPR"/>
    <property type="match status" value="1"/>
</dbReference>
<name>A0A3D8GRY6_9BACI</name>
<dbReference type="Pfam" id="PF13181">
    <property type="entry name" value="TPR_8"/>
    <property type="match status" value="1"/>
</dbReference>
<dbReference type="InterPro" id="IPR018253">
    <property type="entry name" value="DnaJ_domain_CS"/>
</dbReference>
<dbReference type="InterPro" id="IPR049886">
    <property type="entry name" value="CFI_box_CTERM_dom"/>
</dbReference>
<dbReference type="SMART" id="SM00271">
    <property type="entry name" value="DnaJ"/>
    <property type="match status" value="1"/>
</dbReference>
<evidence type="ECO:0000259" key="4">
    <source>
        <dbReference type="PROSITE" id="PS50076"/>
    </source>
</evidence>
<dbReference type="EMBL" id="QNQT01000003">
    <property type="protein sequence ID" value="RDU37087.1"/>
    <property type="molecule type" value="Genomic_DNA"/>
</dbReference>
<evidence type="ECO:0000256" key="3">
    <source>
        <dbReference type="PROSITE-ProRule" id="PRU00339"/>
    </source>
</evidence>
<dbReference type="SUPFAM" id="SSF48452">
    <property type="entry name" value="TPR-like"/>
    <property type="match status" value="1"/>
</dbReference>
<evidence type="ECO:0000313" key="6">
    <source>
        <dbReference type="Proteomes" id="UP000257144"/>
    </source>
</evidence>
<dbReference type="Proteomes" id="UP000257144">
    <property type="component" value="Unassembled WGS sequence"/>
</dbReference>
<dbReference type="GO" id="GO:0042026">
    <property type="term" value="P:protein refolding"/>
    <property type="evidence" value="ECO:0007669"/>
    <property type="project" value="TreeGrafter"/>
</dbReference>
<dbReference type="InterPro" id="IPR036869">
    <property type="entry name" value="J_dom_sf"/>
</dbReference>
<evidence type="ECO:0000313" key="5">
    <source>
        <dbReference type="EMBL" id="RDU37087.1"/>
    </source>
</evidence>
<evidence type="ECO:0000256" key="1">
    <source>
        <dbReference type="ARBA" id="ARBA00022705"/>
    </source>
</evidence>
<dbReference type="SUPFAM" id="SSF46565">
    <property type="entry name" value="Chaperone J-domain"/>
    <property type="match status" value="1"/>
</dbReference>
<reference evidence="5 6" key="1">
    <citation type="submission" date="2018-07" db="EMBL/GenBank/DDBJ databases">
        <title>Bacillus sp. YLB-04 draft genome sequence.</title>
        <authorList>
            <person name="Yu L."/>
            <person name="Tang X."/>
        </authorList>
    </citation>
    <scope>NUCLEOTIDE SEQUENCE [LARGE SCALE GENOMIC DNA]</scope>
    <source>
        <strain evidence="5 6">YLB-04</strain>
    </source>
</reference>
<dbReference type="PROSITE" id="PS00636">
    <property type="entry name" value="DNAJ_1"/>
    <property type="match status" value="1"/>
</dbReference>
<feature type="repeat" description="TPR" evidence="3">
    <location>
        <begin position="119"/>
        <end position="152"/>
    </location>
</feature>
<dbReference type="AlphaFoldDB" id="A0A3D8GRY6"/>
<dbReference type="InterPro" id="IPR019734">
    <property type="entry name" value="TPR_rpt"/>
</dbReference>
<dbReference type="NCBIfam" id="NF041770">
    <property type="entry name" value="CFI_box_CTERM"/>
    <property type="match status" value="1"/>
</dbReference>
<evidence type="ECO:0000256" key="2">
    <source>
        <dbReference type="ARBA" id="ARBA00023016"/>
    </source>
</evidence>
<dbReference type="PANTHER" id="PTHR43096:SF10">
    <property type="entry name" value="CHAPERONE PROTEIN DNAJ A6, CHLOROPLASTIC"/>
    <property type="match status" value="1"/>
</dbReference>
<protein>
    <recommendedName>
        <fullName evidence="4">J domain-containing protein</fullName>
    </recommendedName>
</protein>
<dbReference type="SMART" id="SM00028">
    <property type="entry name" value="TPR"/>
    <property type="match status" value="5"/>
</dbReference>
<dbReference type="PANTHER" id="PTHR43096">
    <property type="entry name" value="DNAJ HOMOLOG 1, MITOCHONDRIAL-RELATED"/>
    <property type="match status" value="1"/>
</dbReference>
<dbReference type="Gene3D" id="1.25.40.10">
    <property type="entry name" value="Tetratricopeptide repeat domain"/>
    <property type="match status" value="2"/>
</dbReference>
<dbReference type="OrthoDB" id="503753at2"/>
<dbReference type="PROSITE" id="PS50076">
    <property type="entry name" value="DNAJ_2"/>
    <property type="match status" value="1"/>
</dbReference>
<sequence length="607" mass="71131">MKCKVSKILFCKDVSRLQDNFYSVLGLTEECAPNEIRKAYIKKIREYPIEKYPEEFKKIRKAYEILSDPDSRKEYDTMSKYGDEIRQLEAEGFSAMDEEDFQKAITSFKKILIIEPSLHNIRNQLGLALCYDGELDKAIAQFRKLIEMQPENAVYQSNLAFACEKSGFVEEAVFHLNEAFRLDPNDINIMYSLYELHIRNEQYSQARNAIENAILSKDNEGFHKFYYLFKLVEIDIHERDKSSIERSFARIEELLENHPEEKAYVAREYAKLAYELNEVMMYDWSKRLTERAIQLDPSNEDIGELHNYTSGNEELIRENNSLSKDQKVLDPLRHAAGLYIYGSSMDEAEFDESVEVMLHNCRYIAKNQPEETISSIKRLMIKYPAIYEARKDLFSDVMDQAMVSKREHEQYDQMKNDSLITNSLKRLIALYLSDFEQDERERYFDDILDEMSYEQPNKVKQGIDRLKQKYPDLYELNPNFLSEIKKKLNDARPSSNTSSYNTSSQSSNSSSCFVATAAFGSPLAMELDSLRFWRDVYLKKTLAGRLFVRFYYKVGPFAAGLVKRSPLMKVLVRKIVWRILEKLEAKYSINTNLALKRKGDINRWKNV</sequence>
<dbReference type="PRINTS" id="PR00625">
    <property type="entry name" value="JDOMAIN"/>
</dbReference>
<keyword evidence="3" id="KW-0802">TPR repeat</keyword>
<proteinExistence type="predicted"/>
<gene>
    <name evidence="5" type="ORF">DRW41_10400</name>
</gene>
<keyword evidence="2" id="KW-0346">Stress response</keyword>
<dbReference type="InterPro" id="IPR001623">
    <property type="entry name" value="DnaJ_domain"/>
</dbReference>
<dbReference type="GO" id="GO:0051082">
    <property type="term" value="F:unfolded protein binding"/>
    <property type="evidence" value="ECO:0007669"/>
    <property type="project" value="TreeGrafter"/>
</dbReference>
<accession>A0A3D8GRY6</accession>
<dbReference type="Pfam" id="PF00226">
    <property type="entry name" value="DnaJ"/>
    <property type="match status" value="1"/>
</dbReference>
<feature type="domain" description="J" evidence="4">
    <location>
        <begin position="20"/>
        <end position="79"/>
    </location>
</feature>
<comment type="caution">
    <text evidence="5">The sequence shown here is derived from an EMBL/GenBank/DDBJ whole genome shotgun (WGS) entry which is preliminary data.</text>
</comment>
<keyword evidence="1" id="KW-0235">DNA replication</keyword>
<dbReference type="GO" id="GO:0005737">
    <property type="term" value="C:cytoplasm"/>
    <property type="evidence" value="ECO:0007669"/>
    <property type="project" value="TreeGrafter"/>
</dbReference>